<name>A0A3N0XNZ6_ANAGA</name>
<dbReference type="Proteomes" id="UP000281406">
    <property type="component" value="Unassembled WGS sequence"/>
</dbReference>
<reference evidence="2 3" key="1">
    <citation type="submission" date="2018-10" db="EMBL/GenBank/DDBJ databases">
        <title>Genome assembly for a Yunnan-Guizhou Plateau 3E fish, Anabarilius grahami (Regan), and its evolutionary and genetic applications.</title>
        <authorList>
            <person name="Jiang W."/>
        </authorList>
    </citation>
    <scope>NUCLEOTIDE SEQUENCE [LARGE SCALE GENOMIC DNA]</scope>
    <source>
        <strain evidence="2">AG-KIZ</strain>
        <tissue evidence="2">Muscle</tissue>
    </source>
</reference>
<organism evidence="2 3">
    <name type="scientific">Anabarilius grahami</name>
    <name type="common">Kanglang fish</name>
    <name type="synonym">Barilius grahami</name>
    <dbReference type="NCBI Taxonomy" id="495550"/>
    <lineage>
        <taxon>Eukaryota</taxon>
        <taxon>Metazoa</taxon>
        <taxon>Chordata</taxon>
        <taxon>Craniata</taxon>
        <taxon>Vertebrata</taxon>
        <taxon>Euteleostomi</taxon>
        <taxon>Actinopterygii</taxon>
        <taxon>Neopterygii</taxon>
        <taxon>Teleostei</taxon>
        <taxon>Ostariophysi</taxon>
        <taxon>Cypriniformes</taxon>
        <taxon>Xenocyprididae</taxon>
        <taxon>Xenocypridinae</taxon>
        <taxon>Xenocypridinae incertae sedis</taxon>
        <taxon>Anabarilius</taxon>
    </lineage>
</organism>
<keyword evidence="3" id="KW-1185">Reference proteome</keyword>
<sequence length="63" mass="6774">MWQDHDQDGPSRQDSHGVDESRGAPGGVQGHQGGTDPSAKLKNNVATKIFRIKHFIGYMAAGN</sequence>
<gene>
    <name evidence="2" type="ORF">DPX16_14699</name>
</gene>
<feature type="region of interest" description="Disordered" evidence="1">
    <location>
        <begin position="1"/>
        <end position="43"/>
    </location>
</feature>
<dbReference type="AlphaFoldDB" id="A0A3N0XNZ6"/>
<proteinExistence type="predicted"/>
<evidence type="ECO:0000256" key="1">
    <source>
        <dbReference type="SAM" id="MobiDB-lite"/>
    </source>
</evidence>
<evidence type="ECO:0000313" key="2">
    <source>
        <dbReference type="EMBL" id="ROI83757.1"/>
    </source>
</evidence>
<protein>
    <submittedName>
        <fullName evidence="2">Uncharacterized protein</fullName>
    </submittedName>
</protein>
<accession>A0A3N0XNZ6</accession>
<feature type="compositionally biased region" description="Gly residues" evidence="1">
    <location>
        <begin position="24"/>
        <end position="33"/>
    </location>
</feature>
<comment type="caution">
    <text evidence="2">The sequence shown here is derived from an EMBL/GenBank/DDBJ whole genome shotgun (WGS) entry which is preliminary data.</text>
</comment>
<feature type="compositionally biased region" description="Basic and acidic residues" evidence="1">
    <location>
        <begin position="1"/>
        <end position="22"/>
    </location>
</feature>
<dbReference type="EMBL" id="RJVU01067364">
    <property type="protein sequence ID" value="ROI83757.1"/>
    <property type="molecule type" value="Genomic_DNA"/>
</dbReference>
<evidence type="ECO:0000313" key="3">
    <source>
        <dbReference type="Proteomes" id="UP000281406"/>
    </source>
</evidence>